<proteinExistence type="predicted"/>
<dbReference type="HOGENOM" id="CLU_1275656_0_0_12"/>
<name>B5RP52_BORDL</name>
<gene>
    <name evidence="2" type="ordered locus">BDU_4011</name>
</gene>
<dbReference type="Proteomes" id="UP000000611">
    <property type="component" value="Plasmid pl41"/>
</dbReference>
<dbReference type="PROSITE" id="PS51257">
    <property type="entry name" value="PROKAR_LIPOPROTEIN"/>
    <property type="match status" value="1"/>
</dbReference>
<evidence type="ECO:0000256" key="1">
    <source>
        <dbReference type="SAM" id="Coils"/>
    </source>
</evidence>
<keyword evidence="1" id="KW-0175">Coiled coil</keyword>
<dbReference type="RefSeq" id="WP_012539537.1">
    <property type="nucleotide sequence ID" value="NC_011251.1"/>
</dbReference>
<reference evidence="2 3" key="1">
    <citation type="journal article" date="2008" name="PLoS Genet.">
        <title>The genome of Borrelia recurrentis, the agent of deadly louse-borne relapsing fever, is a degraded subset of tick-borne Borrelia duttonii.</title>
        <authorList>
            <person name="Lescot M."/>
            <person name="Audic S."/>
            <person name="Robert C."/>
            <person name="Nguyen T.T."/>
            <person name="Blanc G."/>
            <person name="Cutler S.J."/>
            <person name="Wincker P."/>
            <person name="Couloux A."/>
            <person name="Claverie J.-M."/>
            <person name="Raoult D."/>
            <person name="Drancourt M."/>
        </authorList>
    </citation>
    <scope>NUCLEOTIDE SEQUENCE [LARGE SCALE GENOMIC DNA]</scope>
    <source>
        <strain evidence="2 3">Ly</strain>
    </source>
</reference>
<dbReference type="AlphaFoldDB" id="B5RP52"/>
<sequence>MYKYLKQVLIYSLILIYSCTDKVKEPTNTQQANYNKNFNTIINGFNKYIEKAREDLNKHEKDKRQLQNYDDYKIAIDKYDKFISWIEDNPDTKKKLDTDFTEAYNCLEQRRAENAPEKTLDEYIRDAIDCTNNPLSCKDTRKKYGTKNNQIFLFFTYNFHTLFHSKNTLKDILVKFKTLDISEVKDKF</sequence>
<keyword evidence="2" id="KW-0614">Plasmid</keyword>
<feature type="coiled-coil region" evidence="1">
    <location>
        <begin position="42"/>
        <end position="69"/>
    </location>
</feature>
<dbReference type="KEGG" id="bdu:BDU_4011"/>
<accession>B5RP52</accession>
<dbReference type="EMBL" id="CP000988">
    <property type="protein sequence ID" value="ACH94138.1"/>
    <property type="molecule type" value="Genomic_DNA"/>
</dbReference>
<organism evidence="2 3">
    <name type="scientific">Borrelia duttonii (strain Ly)</name>
    <dbReference type="NCBI Taxonomy" id="412419"/>
    <lineage>
        <taxon>Bacteria</taxon>
        <taxon>Pseudomonadati</taxon>
        <taxon>Spirochaetota</taxon>
        <taxon>Spirochaetia</taxon>
        <taxon>Spirochaetales</taxon>
        <taxon>Borreliaceae</taxon>
        <taxon>Borrelia</taxon>
    </lineage>
</organism>
<protein>
    <submittedName>
        <fullName evidence="2">Family 113-like protein, lipoprotein</fullName>
    </submittedName>
</protein>
<geneLocation type="plasmid" evidence="2 3">
    <name>pl41</name>
</geneLocation>
<dbReference type="OrthoDB" id="351293at2"/>
<keyword evidence="3" id="KW-1185">Reference proteome</keyword>
<evidence type="ECO:0000313" key="3">
    <source>
        <dbReference type="Proteomes" id="UP000000611"/>
    </source>
</evidence>
<evidence type="ECO:0000313" key="2">
    <source>
        <dbReference type="EMBL" id="ACH94138.1"/>
    </source>
</evidence>